<dbReference type="EMBL" id="JAVRRF010000012">
    <property type="protein sequence ID" value="KAK5059436.1"/>
    <property type="molecule type" value="Genomic_DNA"/>
</dbReference>
<evidence type="ECO:0000256" key="1">
    <source>
        <dbReference type="ARBA" id="ARBA00006484"/>
    </source>
</evidence>
<dbReference type="PRINTS" id="PR00081">
    <property type="entry name" value="GDHRDH"/>
</dbReference>
<dbReference type="Proteomes" id="UP001345691">
    <property type="component" value="Unassembled WGS sequence"/>
</dbReference>
<gene>
    <name evidence="2" type="ORF">LTR69_006025</name>
</gene>
<accession>A0ABR0J9L9</accession>
<dbReference type="PANTHER" id="PTHR43544:SF36">
    <property type="entry name" value="CHAIN OXIDOREDUCTASE (CSGA), PUTATIVE (AFU_ORTHOLOGUE AFUA_4G00910)-RELATED"/>
    <property type="match status" value="1"/>
</dbReference>
<keyword evidence="3" id="KW-1185">Reference proteome</keyword>
<comment type="caution">
    <text evidence="2">The sequence shown here is derived from an EMBL/GenBank/DDBJ whole genome shotgun (WGS) entry which is preliminary data.</text>
</comment>
<dbReference type="Gene3D" id="3.40.50.720">
    <property type="entry name" value="NAD(P)-binding Rossmann-like Domain"/>
    <property type="match status" value="2"/>
</dbReference>
<dbReference type="Pfam" id="PF00106">
    <property type="entry name" value="adh_short"/>
    <property type="match status" value="1"/>
</dbReference>
<evidence type="ECO:0000313" key="3">
    <source>
        <dbReference type="Proteomes" id="UP001345691"/>
    </source>
</evidence>
<organism evidence="2 3">
    <name type="scientific">Exophiala sideris</name>
    <dbReference type="NCBI Taxonomy" id="1016849"/>
    <lineage>
        <taxon>Eukaryota</taxon>
        <taxon>Fungi</taxon>
        <taxon>Dikarya</taxon>
        <taxon>Ascomycota</taxon>
        <taxon>Pezizomycotina</taxon>
        <taxon>Eurotiomycetes</taxon>
        <taxon>Chaetothyriomycetidae</taxon>
        <taxon>Chaetothyriales</taxon>
        <taxon>Herpotrichiellaceae</taxon>
        <taxon>Exophiala</taxon>
    </lineage>
</organism>
<protein>
    <submittedName>
        <fullName evidence="2">Uncharacterized protein</fullName>
    </submittedName>
</protein>
<reference evidence="2 3" key="1">
    <citation type="submission" date="2023-08" db="EMBL/GenBank/DDBJ databases">
        <title>Black Yeasts Isolated from many extreme environments.</title>
        <authorList>
            <person name="Coleine C."/>
            <person name="Stajich J.E."/>
            <person name="Selbmann L."/>
        </authorList>
    </citation>
    <scope>NUCLEOTIDE SEQUENCE [LARGE SCALE GENOMIC DNA]</scope>
    <source>
        <strain evidence="2 3">CCFEE 6328</strain>
    </source>
</reference>
<dbReference type="InterPro" id="IPR002347">
    <property type="entry name" value="SDR_fam"/>
</dbReference>
<dbReference type="InterPro" id="IPR051468">
    <property type="entry name" value="Fungal_SecMetab_SDRs"/>
</dbReference>
<evidence type="ECO:0000313" key="2">
    <source>
        <dbReference type="EMBL" id="KAK5059436.1"/>
    </source>
</evidence>
<dbReference type="SUPFAM" id="SSF51735">
    <property type="entry name" value="NAD(P)-binding Rossmann-fold domains"/>
    <property type="match status" value="1"/>
</dbReference>
<sequence length="217" mass="23290">MSTYAITGTNRGIGLNLVTFLAARPAGEVRFIAAAARSKSSALQRVIEQYPGRVIFVPLEVTQKESAETAVHAVEQALGANGGIDVLINNAGVMPMTPGGVDAMSSTLGSLTLAHKYIHQPAPAYKISKTALNMLTRQWGIKFAQEGFTFICIDPGWLQTDMGSQKADLPVEVGTKAVLEIIDNAKPEHNGKYLDVEVPGWAAPEKLNQYKGGELPW</sequence>
<dbReference type="InterPro" id="IPR036291">
    <property type="entry name" value="NAD(P)-bd_dom_sf"/>
</dbReference>
<name>A0ABR0J9L9_9EURO</name>
<comment type="similarity">
    <text evidence="1">Belongs to the short-chain dehydrogenases/reductases (SDR) family.</text>
</comment>
<proteinExistence type="inferred from homology"/>
<dbReference type="PANTHER" id="PTHR43544">
    <property type="entry name" value="SHORT-CHAIN DEHYDROGENASE/REDUCTASE"/>
    <property type="match status" value="1"/>
</dbReference>